<dbReference type="InterPro" id="IPR011050">
    <property type="entry name" value="Pectin_lyase_fold/virulence"/>
</dbReference>
<name>A0A377N6X6_9GAMM</name>
<dbReference type="Pfam" id="PF18883">
    <property type="entry name" value="AC_1"/>
    <property type="match status" value="1"/>
</dbReference>
<dbReference type="RefSeq" id="WP_167333540.1">
    <property type="nucleotide sequence ID" value="NZ_VXKG01000004.1"/>
</dbReference>
<dbReference type="InterPro" id="IPR005546">
    <property type="entry name" value="Autotransporte_beta"/>
</dbReference>
<dbReference type="GeneID" id="78696662"/>
<dbReference type="PROSITE" id="PS51208">
    <property type="entry name" value="AUTOTRANSPORTER"/>
    <property type="match status" value="1"/>
</dbReference>
<dbReference type="InterPro" id="IPR043990">
    <property type="entry name" value="AC_1"/>
</dbReference>
<dbReference type="CDD" id="cd01344">
    <property type="entry name" value="PL2_Passenger_AT"/>
    <property type="match status" value="1"/>
</dbReference>
<dbReference type="SUPFAM" id="SSF103515">
    <property type="entry name" value="Autotransporter"/>
    <property type="match status" value="1"/>
</dbReference>
<feature type="domain" description="Autotransporter" evidence="3">
    <location>
        <begin position="930"/>
        <end position="1211"/>
    </location>
</feature>
<sequence>MNKVFRVIWNSATRCYTVASELATGKTKSSTTGLLATAVLLTSFSAAADTNPRLIISGGTASYDAYDIATTGTSEFGLQVNNSGDLTYTNGQATTSGSAAYVALVQGTSSLLLDNVTLTSSGPNAHVLYASGGSTVNANNLNLIGTGVTTYGINLLSGSQFTGTNVLINSTNSGILVADSTLNIDTLNVTTSGTNGYGLRYTGAATADIKDASFSTAGFGASGLLGQAGSLTGSNITIATLGDSARGILTTGANTQATVDTVNISTQGAGSYGIQNASTGTGGVSVSNATINTSGNGSSAIYTQSTTTTANNVALTTTGSSARGVLINGVGSQVTVDGGTITTSGAGSNGVQGTTGTIANISNMDLNINAVGSVDYNGATGLYSGAGAVINADSLNINANSSAMWLTGGTINANNINMVQTDGQYSAVLGGILNSTLNLTNADITLAVAKSQAMYLDHSTANLDGVRITGAQGGNGMTINNDGTLLAKNLDLAIDNVNDAENAAVLLSNGSGLNTASFEDSRLVYNGAEAIGIQATNGVQSATLKNTLLSTDGTALRADVTPSADDLTFNTASLNVTADGSSIIGQKYLMVGGQANDGDITVGDISLTATNGSQLSGDIAIDRDFTDSSTLALDNSVWKGASAGLQTLNLSNGSQWTITGDSNVGELNLNDSTLMFSHVNDNFETLTVDGNYSSNGGTLVMNSILADDGSAHDNLKITGDTSGDTNVVMNKAGGSGAQTIQGIEVISVGGNSAGEFNQQGRIVAGAYDYHLVRGTGSNNKNWYLISDTNVVAPVDPVVPVDPVTPIDPAKPVDPVTPVDPAKPVDPVTPVDPAKPVDPVTPVDPAKPVDPVTPVDPAKPVDPVTPVDPAKPVEPGEEVTPVKPVVPVDAVMITRPEAGSYLANIAAANNMFTLRLQDRGAETLYRDAITGEQKTTTMWMRNLGGHNTSTDSSGQLKTQTNRYVLQIGGELGKWSFDGNDSLSFGAMAGYGNAQSNTDSKVTGHRSKGQVNGYSVGLYSTWYQNAATQTGMYLDSWAQYSWFNNSVKGDDLPQESYKSKGVSASVESGYRWKVGEDSAKNSYFIEPNAQFVWSNIKADDLTESNGTQVSSQGSGNLQSRVGVRASMKTHSEKQQASFQPYIEANWISNTQNAGATLNDVSIEQRGGKNIAEVRAGVDGKVSERVNLWGNIGQQMGSESYRDSSAMVGVKVSF</sequence>
<accession>A0A377N6X6</accession>
<dbReference type="Proteomes" id="UP000254304">
    <property type="component" value="Unassembled WGS sequence"/>
</dbReference>
<evidence type="ECO:0000256" key="1">
    <source>
        <dbReference type="ARBA" id="ARBA00023026"/>
    </source>
</evidence>
<dbReference type="Gene3D" id="2.160.20.20">
    <property type="match status" value="2"/>
</dbReference>
<evidence type="ECO:0000313" key="5">
    <source>
        <dbReference type="Proteomes" id="UP000254304"/>
    </source>
</evidence>
<organism evidence="4 5">
    <name type="scientific">Ewingella americana</name>
    <dbReference type="NCBI Taxonomy" id="41202"/>
    <lineage>
        <taxon>Bacteria</taxon>
        <taxon>Pseudomonadati</taxon>
        <taxon>Pseudomonadota</taxon>
        <taxon>Gammaproteobacteria</taxon>
        <taxon>Enterobacterales</taxon>
        <taxon>Yersiniaceae</taxon>
        <taxon>Ewingella</taxon>
    </lineage>
</organism>
<evidence type="ECO:0000313" key="4">
    <source>
        <dbReference type="EMBL" id="STQ42544.1"/>
    </source>
</evidence>
<proteinExistence type="predicted"/>
<dbReference type="SMART" id="SM00869">
    <property type="entry name" value="Autotransporter"/>
    <property type="match status" value="1"/>
</dbReference>
<dbReference type="InterPro" id="IPR036709">
    <property type="entry name" value="Autotransporte_beta_dom_sf"/>
</dbReference>
<feature type="region of interest" description="Disordered" evidence="2">
    <location>
        <begin position="810"/>
        <end position="878"/>
    </location>
</feature>
<evidence type="ECO:0000256" key="2">
    <source>
        <dbReference type="SAM" id="MobiDB-lite"/>
    </source>
</evidence>
<dbReference type="Pfam" id="PF13018">
    <property type="entry name" value="ESPR"/>
    <property type="match status" value="1"/>
</dbReference>
<dbReference type="GO" id="GO:0019867">
    <property type="term" value="C:outer membrane"/>
    <property type="evidence" value="ECO:0007669"/>
    <property type="project" value="InterPro"/>
</dbReference>
<evidence type="ECO:0000259" key="3">
    <source>
        <dbReference type="PROSITE" id="PS51208"/>
    </source>
</evidence>
<dbReference type="InterPro" id="IPR050909">
    <property type="entry name" value="Bact_Autotransporter_VF"/>
</dbReference>
<dbReference type="InterPro" id="IPR024973">
    <property type="entry name" value="ESPR"/>
</dbReference>
<dbReference type="PANTHER" id="PTHR12338:SF5">
    <property type="entry name" value="ANTIGEN 43-RELATED"/>
    <property type="match status" value="1"/>
</dbReference>
<gene>
    <name evidence="4" type="primary">icsA</name>
    <name evidence="4" type="ORF">NCTC12157_00199</name>
</gene>
<dbReference type="InterPro" id="IPR012332">
    <property type="entry name" value="Autotransporter_pectin_lyase_C"/>
</dbReference>
<dbReference type="EMBL" id="UGGO01000001">
    <property type="protein sequence ID" value="STQ42544.1"/>
    <property type="molecule type" value="Genomic_DNA"/>
</dbReference>
<dbReference type="InterPro" id="IPR006315">
    <property type="entry name" value="OM_autotransptr_brl_dom"/>
</dbReference>
<protein>
    <submittedName>
        <fullName evidence="4">Outer membrane protein IcsA autotransporter</fullName>
    </submittedName>
</protein>
<dbReference type="AlphaFoldDB" id="A0A377N6X6"/>
<dbReference type="PANTHER" id="PTHR12338">
    <property type="entry name" value="AUTOTRANSPORTER"/>
    <property type="match status" value="1"/>
</dbReference>
<dbReference type="SUPFAM" id="SSF51126">
    <property type="entry name" value="Pectin lyase-like"/>
    <property type="match status" value="1"/>
</dbReference>
<keyword evidence="1" id="KW-0843">Virulence</keyword>
<reference evidence="4 5" key="1">
    <citation type="submission" date="2018-06" db="EMBL/GenBank/DDBJ databases">
        <authorList>
            <consortium name="Pathogen Informatics"/>
            <person name="Doyle S."/>
        </authorList>
    </citation>
    <scope>NUCLEOTIDE SEQUENCE [LARGE SCALE GENOMIC DNA]</scope>
    <source>
        <strain evidence="4 5">NCTC12157</strain>
    </source>
</reference>
<dbReference type="Pfam" id="PF03797">
    <property type="entry name" value="Autotransporter"/>
    <property type="match status" value="1"/>
</dbReference>
<dbReference type="NCBIfam" id="TIGR01414">
    <property type="entry name" value="autotrans_barl"/>
    <property type="match status" value="1"/>
</dbReference>
<dbReference type="Gene3D" id="2.40.128.130">
    <property type="entry name" value="Autotransporter beta-domain"/>
    <property type="match status" value="1"/>
</dbReference>